<reference evidence="3 4" key="1">
    <citation type="submission" date="2021-05" db="EMBL/GenBank/DDBJ databases">
        <title>Molecular characterization for Shewanella algae harboring chromosomal blaOXA-55-like strains isolated from clinical and environment sample.</title>
        <authorList>
            <person name="Ohama Y."/>
            <person name="Aoki K."/>
            <person name="Harada S."/>
            <person name="Moriya K."/>
            <person name="Ishii Y."/>
            <person name="Tateda K."/>
        </authorList>
    </citation>
    <scope>NUCLEOTIDE SEQUENCE [LARGE SCALE GENOMIC DNA]</scope>
    <source>
        <strain evidence="3 4">MBTL60-118</strain>
    </source>
</reference>
<dbReference type="Proteomes" id="UP000773469">
    <property type="component" value="Unassembled WGS sequence"/>
</dbReference>
<sequence>MKTNRNQLLRKFKNLSRVLTHNSSMKVTFSGKGAFHTSGHINLPIGDFADDDFITMSLGYCDHELGHEQYTNDNFYQLAANRHPFMVRLLNSLDDVHQENRMFADFRGTRISIRKLVELCKIKGVFCLPSKDNHAQVLKGWVLYKGRSELLEQPVVELFQQTDVMMKNLFGDEFYQKCHHILRSDVLNSLGSTEACFNVAEAIWEAFVEWMDEQERKDDDSQEDSDGAEGSDDTDGADDDSQDDSDGAEGSDDTDGADDDSQEDSDGAEGSDDTDGADDDSQEDSDGAEGSDDTDGADDDSQEDSDGAEGARQASVKAKIIEEIEEMSSEDEHAEIIKIIDEMAANSDASVELIEPLGLLKKCETQPKYREKLIDSDCHRLVARMKNPLKRVFHDQNFVNFSHKNRGKSISSTRLAGVAVGNTKVFESESIHRSPNAAVGLLVDSSGSMTFEDMKMANSVAYSLSDTLDSIHGVKSIVGYYPAFENDDYRNQFCGIVKPFEAKANINNFLVCGSGGTPTAEAVCSMTSLLASRAEPRKLLFVITDGDPNCVESTKQAVEEAQAVGVKVFGIGIKRLIAGFDGADFEVINSKDELLNALTKKLKHAFI</sequence>
<dbReference type="InterPro" id="IPR002035">
    <property type="entry name" value="VWF_A"/>
</dbReference>
<dbReference type="Pfam" id="PF00092">
    <property type="entry name" value="VWA"/>
    <property type="match status" value="1"/>
</dbReference>
<evidence type="ECO:0000256" key="1">
    <source>
        <dbReference type="SAM" id="MobiDB-lite"/>
    </source>
</evidence>
<dbReference type="Gene3D" id="3.40.50.410">
    <property type="entry name" value="von Willebrand factor, type A domain"/>
    <property type="match status" value="1"/>
</dbReference>
<dbReference type="PROSITE" id="PS50234">
    <property type="entry name" value="VWFA"/>
    <property type="match status" value="1"/>
</dbReference>
<evidence type="ECO:0000313" key="3">
    <source>
        <dbReference type="EMBL" id="GIU40887.1"/>
    </source>
</evidence>
<feature type="compositionally biased region" description="Acidic residues" evidence="1">
    <location>
        <begin position="220"/>
        <end position="307"/>
    </location>
</feature>
<feature type="domain" description="VWFA" evidence="2">
    <location>
        <begin position="438"/>
        <end position="607"/>
    </location>
</feature>
<evidence type="ECO:0000259" key="2">
    <source>
        <dbReference type="PROSITE" id="PS50234"/>
    </source>
</evidence>
<accession>A0ABQ4P088</accession>
<feature type="region of interest" description="Disordered" evidence="1">
    <location>
        <begin position="214"/>
        <end position="315"/>
    </location>
</feature>
<gene>
    <name evidence="3" type="ORF">TUM3794_19890</name>
</gene>
<comment type="caution">
    <text evidence="3">The sequence shown here is derived from an EMBL/GenBank/DDBJ whole genome shotgun (WGS) entry which is preliminary data.</text>
</comment>
<dbReference type="SUPFAM" id="SSF53300">
    <property type="entry name" value="vWA-like"/>
    <property type="match status" value="1"/>
</dbReference>
<proteinExistence type="predicted"/>
<keyword evidence="4" id="KW-1185">Reference proteome</keyword>
<organism evidence="3 4">
    <name type="scientific">Shewanella colwelliana</name>
    <name type="common">Alteromonas colwelliana</name>
    <dbReference type="NCBI Taxonomy" id="23"/>
    <lineage>
        <taxon>Bacteria</taxon>
        <taxon>Pseudomonadati</taxon>
        <taxon>Pseudomonadota</taxon>
        <taxon>Gammaproteobacteria</taxon>
        <taxon>Alteromonadales</taxon>
        <taxon>Shewanellaceae</taxon>
        <taxon>Shewanella</taxon>
    </lineage>
</organism>
<evidence type="ECO:0000313" key="4">
    <source>
        <dbReference type="Proteomes" id="UP000773469"/>
    </source>
</evidence>
<dbReference type="EMBL" id="BPEU01000013">
    <property type="protein sequence ID" value="GIU40887.1"/>
    <property type="molecule type" value="Genomic_DNA"/>
</dbReference>
<protein>
    <recommendedName>
        <fullName evidence="2">VWFA domain-containing protein</fullName>
    </recommendedName>
</protein>
<dbReference type="SMART" id="SM00327">
    <property type="entry name" value="VWA"/>
    <property type="match status" value="1"/>
</dbReference>
<name>A0ABQ4P088_SHECO</name>
<dbReference type="PANTHER" id="PTHR41248">
    <property type="entry name" value="NORD PROTEIN"/>
    <property type="match status" value="1"/>
</dbReference>
<dbReference type="PANTHER" id="PTHR41248:SF1">
    <property type="entry name" value="NORD PROTEIN"/>
    <property type="match status" value="1"/>
</dbReference>
<dbReference type="InterPro" id="IPR051928">
    <property type="entry name" value="NorD/CobT"/>
</dbReference>
<dbReference type="InterPro" id="IPR036465">
    <property type="entry name" value="vWFA_dom_sf"/>
</dbReference>